<dbReference type="CTD" id="31644"/>
<name>A0A1S3D294_DIACI</name>
<dbReference type="GO" id="GO:0030431">
    <property type="term" value="P:sleep"/>
    <property type="evidence" value="ECO:0007669"/>
    <property type="project" value="InterPro"/>
</dbReference>
<gene>
    <name evidence="11" type="primary">LOC103509939</name>
</gene>
<dbReference type="AlphaFoldDB" id="A0A1S3D294"/>
<keyword evidence="8" id="KW-0449">Lipoprotein</keyword>
<dbReference type="PANTHER" id="PTHR33562">
    <property type="entry name" value="ATILLA, ISOFORM B-RELATED-RELATED"/>
    <property type="match status" value="1"/>
</dbReference>
<dbReference type="OrthoDB" id="8188641at2759"/>
<proteinExistence type="predicted"/>
<keyword evidence="4 9" id="KW-0732">Signal</keyword>
<dbReference type="InterPro" id="IPR031424">
    <property type="entry name" value="QVR-like"/>
</dbReference>
<dbReference type="RefSeq" id="XP_008472791.1">
    <property type="nucleotide sequence ID" value="XM_008474569.3"/>
</dbReference>
<evidence type="ECO:0000256" key="8">
    <source>
        <dbReference type="ARBA" id="ARBA00023288"/>
    </source>
</evidence>
<protein>
    <submittedName>
        <fullName evidence="11">Uncharacterized protein LOC103509939 isoform X2</fullName>
    </submittedName>
</protein>
<feature type="signal peptide" evidence="9">
    <location>
        <begin position="1"/>
        <end position="24"/>
    </location>
</feature>
<keyword evidence="6" id="KW-0472">Membrane</keyword>
<keyword evidence="7" id="KW-0325">Glycoprotein</keyword>
<evidence type="ECO:0000313" key="10">
    <source>
        <dbReference type="Proteomes" id="UP000079169"/>
    </source>
</evidence>
<dbReference type="CDD" id="cd23590">
    <property type="entry name" value="TFP_LU_ECD_Bou"/>
    <property type="match status" value="1"/>
</dbReference>
<feature type="chain" id="PRO_5010237261" evidence="9">
    <location>
        <begin position="25"/>
        <end position="136"/>
    </location>
</feature>
<evidence type="ECO:0000256" key="5">
    <source>
        <dbReference type="ARBA" id="ARBA00022989"/>
    </source>
</evidence>
<keyword evidence="5" id="KW-1133">Transmembrane helix</keyword>
<comment type="subcellular location">
    <subcellularLocation>
        <location evidence="1">Membrane</location>
        <topology evidence="1">Lipid-anchor</topology>
        <topology evidence="1">GPI-anchor</topology>
    </subcellularLocation>
</comment>
<dbReference type="InterPro" id="IPR045860">
    <property type="entry name" value="Snake_toxin-like_sf"/>
</dbReference>
<organism evidence="10 11">
    <name type="scientific">Diaphorina citri</name>
    <name type="common">Asian citrus psyllid</name>
    <dbReference type="NCBI Taxonomy" id="121845"/>
    <lineage>
        <taxon>Eukaryota</taxon>
        <taxon>Metazoa</taxon>
        <taxon>Ecdysozoa</taxon>
        <taxon>Arthropoda</taxon>
        <taxon>Hexapoda</taxon>
        <taxon>Insecta</taxon>
        <taxon>Pterygota</taxon>
        <taxon>Neoptera</taxon>
        <taxon>Paraneoptera</taxon>
        <taxon>Hemiptera</taxon>
        <taxon>Sternorrhyncha</taxon>
        <taxon>Psylloidea</taxon>
        <taxon>Psyllidae</taxon>
        <taxon>Diaphorininae</taxon>
        <taxon>Diaphorina</taxon>
    </lineage>
</organism>
<accession>A0A1S3D294</accession>
<keyword evidence="3" id="KW-0812">Transmembrane</keyword>
<evidence type="ECO:0000313" key="11">
    <source>
        <dbReference type="RefSeq" id="XP_008472791.1"/>
    </source>
</evidence>
<reference evidence="11" key="1">
    <citation type="submission" date="2025-08" db="UniProtKB">
        <authorList>
            <consortium name="RefSeq"/>
        </authorList>
    </citation>
    <scope>IDENTIFICATION</scope>
</reference>
<evidence type="ECO:0000256" key="6">
    <source>
        <dbReference type="ARBA" id="ARBA00023136"/>
    </source>
</evidence>
<sequence length="136" mass="14970">MVNLLENTIFVAMLVAFGCKEVFSIKCFQCASFNNTDCSDMLVHQSDRTVHPRECSHLYGAQYCIKTTGRYGGGIGTKRFCSSLNLGNYCNYISQPGDTLLYRSCVYTCDSDGCNGSATVSLSILTLCIAMFFTLI</sequence>
<evidence type="ECO:0000256" key="2">
    <source>
        <dbReference type="ARBA" id="ARBA00022622"/>
    </source>
</evidence>
<dbReference type="Pfam" id="PF17064">
    <property type="entry name" value="QVR"/>
    <property type="match status" value="1"/>
</dbReference>
<evidence type="ECO:0000256" key="4">
    <source>
        <dbReference type="ARBA" id="ARBA00022729"/>
    </source>
</evidence>
<keyword evidence="2" id="KW-0336">GPI-anchor</keyword>
<dbReference type="SUPFAM" id="SSF57302">
    <property type="entry name" value="Snake toxin-like"/>
    <property type="match status" value="1"/>
</dbReference>
<dbReference type="GeneID" id="103509939"/>
<dbReference type="GO" id="GO:0098552">
    <property type="term" value="C:side of membrane"/>
    <property type="evidence" value="ECO:0007669"/>
    <property type="project" value="UniProtKB-KW"/>
</dbReference>
<evidence type="ECO:0000256" key="3">
    <source>
        <dbReference type="ARBA" id="ARBA00022692"/>
    </source>
</evidence>
<dbReference type="GO" id="GO:0032222">
    <property type="term" value="P:regulation of synaptic transmission, cholinergic"/>
    <property type="evidence" value="ECO:0007669"/>
    <property type="project" value="InterPro"/>
</dbReference>
<dbReference type="InterPro" id="IPR050975">
    <property type="entry name" value="Sleep_regulator"/>
</dbReference>
<dbReference type="PANTHER" id="PTHR33562:SF18">
    <property type="entry name" value="BOUDIN-RELATED"/>
    <property type="match status" value="1"/>
</dbReference>
<evidence type="ECO:0000256" key="1">
    <source>
        <dbReference type="ARBA" id="ARBA00004589"/>
    </source>
</evidence>
<evidence type="ECO:0000256" key="7">
    <source>
        <dbReference type="ARBA" id="ARBA00023180"/>
    </source>
</evidence>
<dbReference type="Proteomes" id="UP000079169">
    <property type="component" value="Unplaced"/>
</dbReference>
<evidence type="ECO:0000256" key="9">
    <source>
        <dbReference type="SAM" id="SignalP"/>
    </source>
</evidence>
<keyword evidence="10" id="KW-1185">Reference proteome</keyword>